<keyword evidence="3" id="KW-0732">Signal</keyword>
<gene>
    <name evidence="6" type="ORF">FC83_GL002533</name>
</gene>
<evidence type="ECO:0000313" key="6">
    <source>
        <dbReference type="EMBL" id="KRM36658.1"/>
    </source>
</evidence>
<dbReference type="PROSITE" id="PS01039">
    <property type="entry name" value="SBP_BACTERIAL_3"/>
    <property type="match status" value="1"/>
</dbReference>
<proteinExistence type="inferred from homology"/>
<dbReference type="PROSITE" id="PS51257">
    <property type="entry name" value="PROKAR_LIPOPROTEIN"/>
    <property type="match status" value="1"/>
</dbReference>
<dbReference type="Proteomes" id="UP000051236">
    <property type="component" value="Unassembled WGS sequence"/>
</dbReference>
<dbReference type="CDD" id="cd00996">
    <property type="entry name" value="PBP2_AatB_like"/>
    <property type="match status" value="1"/>
</dbReference>
<evidence type="ECO:0000256" key="1">
    <source>
        <dbReference type="ARBA" id="ARBA00004196"/>
    </source>
</evidence>
<dbReference type="PANTHER" id="PTHR35936:SF34">
    <property type="entry name" value="ABC TRANSPORTER EXTRACELLULAR-BINDING PROTEIN YCKB-RELATED"/>
    <property type="match status" value="1"/>
</dbReference>
<comment type="similarity">
    <text evidence="2 4">Belongs to the bacterial solute-binding protein 3 family.</text>
</comment>
<dbReference type="SMART" id="SM00062">
    <property type="entry name" value="PBPb"/>
    <property type="match status" value="1"/>
</dbReference>
<evidence type="ECO:0000256" key="3">
    <source>
        <dbReference type="ARBA" id="ARBA00022729"/>
    </source>
</evidence>
<accession>A0A0R1Y352</accession>
<dbReference type="InterPro" id="IPR018313">
    <property type="entry name" value="SBP_3_CS"/>
</dbReference>
<comment type="caution">
    <text evidence="6">The sequence shown here is derived from an EMBL/GenBank/DDBJ whole genome shotgun (WGS) entry which is preliminary data.</text>
</comment>
<dbReference type="SUPFAM" id="SSF53850">
    <property type="entry name" value="Periplasmic binding protein-like II"/>
    <property type="match status" value="1"/>
</dbReference>
<sequence>MMTRSRKVIALLFGLMLALVLTSCGRVNNNQDSWPTLQKRGRIIVGLDDSFVPMGFRAKNGDLQGFDIDLANAVGKKLNLKMDFQTIDWNMKETELKNHTIDLIWNGYTVNPERESKVLFSKTYLNNRQILVSLKKNKINNFKDMQGKVLGVQNGSSGQSDLDGQPKLLKQYIKNQSPILYENFNEAFIDLNAGRIQGLLIDRVYADYYIAHQQDKNAYNKDTGSFAPEHFAVGMRKSDVELKHKIDGALEALYADGTVQKISQKWFGQDDTVPIK</sequence>
<reference evidence="6 7" key="1">
    <citation type="journal article" date="2015" name="Genome Announc.">
        <title>Expanding the biotechnology potential of lactobacilli through comparative genomics of 213 strains and associated genera.</title>
        <authorList>
            <person name="Sun Z."/>
            <person name="Harris H.M."/>
            <person name="McCann A."/>
            <person name="Guo C."/>
            <person name="Argimon S."/>
            <person name="Zhang W."/>
            <person name="Yang X."/>
            <person name="Jeffery I.B."/>
            <person name="Cooney J.C."/>
            <person name="Kagawa T.F."/>
            <person name="Liu W."/>
            <person name="Song Y."/>
            <person name="Salvetti E."/>
            <person name="Wrobel A."/>
            <person name="Rasinkangas P."/>
            <person name="Parkhill J."/>
            <person name="Rea M.C."/>
            <person name="O'Sullivan O."/>
            <person name="Ritari J."/>
            <person name="Douillard F.P."/>
            <person name="Paul Ross R."/>
            <person name="Yang R."/>
            <person name="Briner A.E."/>
            <person name="Felis G.E."/>
            <person name="de Vos W.M."/>
            <person name="Barrangou R."/>
            <person name="Klaenhammer T.R."/>
            <person name="Caufield P.W."/>
            <person name="Cui Y."/>
            <person name="Zhang H."/>
            <person name="O'Toole P.W."/>
        </authorList>
    </citation>
    <scope>NUCLEOTIDE SEQUENCE [LARGE SCALE GENOMIC DNA]</scope>
    <source>
        <strain evidence="6 7">DSM 18527</strain>
    </source>
</reference>
<evidence type="ECO:0000259" key="5">
    <source>
        <dbReference type="SMART" id="SM00062"/>
    </source>
</evidence>
<evidence type="ECO:0000256" key="2">
    <source>
        <dbReference type="ARBA" id="ARBA00010333"/>
    </source>
</evidence>
<dbReference type="eggNOG" id="COG0834">
    <property type="taxonomic scope" value="Bacteria"/>
</dbReference>
<dbReference type="PANTHER" id="PTHR35936">
    <property type="entry name" value="MEMBRANE-BOUND LYTIC MUREIN TRANSGLYCOSYLASE F"/>
    <property type="match status" value="1"/>
</dbReference>
<name>A0A0R1Y352_9LACO</name>
<evidence type="ECO:0000313" key="7">
    <source>
        <dbReference type="Proteomes" id="UP000051236"/>
    </source>
</evidence>
<evidence type="ECO:0000256" key="4">
    <source>
        <dbReference type="RuleBase" id="RU003744"/>
    </source>
</evidence>
<feature type="domain" description="Solute-binding protein family 3/N-terminal" evidence="5">
    <location>
        <begin position="42"/>
        <end position="270"/>
    </location>
</feature>
<dbReference type="InterPro" id="IPR001638">
    <property type="entry name" value="Solute-binding_3/MltF_N"/>
</dbReference>
<dbReference type="AlphaFoldDB" id="A0A0R1Y352"/>
<dbReference type="Pfam" id="PF00497">
    <property type="entry name" value="SBP_bac_3"/>
    <property type="match status" value="1"/>
</dbReference>
<dbReference type="GO" id="GO:0030313">
    <property type="term" value="C:cell envelope"/>
    <property type="evidence" value="ECO:0007669"/>
    <property type="project" value="UniProtKB-SubCell"/>
</dbReference>
<protein>
    <submittedName>
        <fullName evidence="6">Glutamine ABC transporter, substrate binding protein</fullName>
    </submittedName>
</protein>
<comment type="subcellular location">
    <subcellularLocation>
        <location evidence="1">Cell envelope</location>
    </subcellularLocation>
</comment>
<dbReference type="Gene3D" id="3.40.190.10">
    <property type="entry name" value="Periplasmic binding protein-like II"/>
    <property type="match status" value="2"/>
</dbReference>
<organism evidence="6 7">
    <name type="scientific">Agrilactobacillus composti DSM 18527 = JCM 14202</name>
    <dbReference type="NCBI Taxonomy" id="1423734"/>
    <lineage>
        <taxon>Bacteria</taxon>
        <taxon>Bacillati</taxon>
        <taxon>Bacillota</taxon>
        <taxon>Bacilli</taxon>
        <taxon>Lactobacillales</taxon>
        <taxon>Lactobacillaceae</taxon>
        <taxon>Agrilactobacillus</taxon>
    </lineage>
</organism>
<dbReference type="EMBL" id="AZGA01000002">
    <property type="protein sequence ID" value="KRM36658.1"/>
    <property type="molecule type" value="Genomic_DNA"/>
</dbReference>
<keyword evidence="7" id="KW-1185">Reference proteome</keyword>
<dbReference type="PATRIC" id="fig|1423734.3.peg.2569"/>
<dbReference type="STRING" id="1423734.FC83_GL002533"/>